<feature type="transmembrane region" description="Helical" evidence="1">
    <location>
        <begin position="6"/>
        <end position="24"/>
    </location>
</feature>
<evidence type="ECO:0000313" key="5">
    <source>
        <dbReference type="Proteomes" id="UP000014148"/>
    </source>
</evidence>
<keyword evidence="5" id="KW-1185">Reference proteome</keyword>
<evidence type="ECO:0000313" key="3">
    <source>
        <dbReference type="EMBL" id="EOT67538.1"/>
    </source>
</evidence>
<reference evidence="2 4" key="1">
    <citation type="submission" date="2013-02" db="EMBL/GenBank/DDBJ databases">
        <title>The Genome Sequence of Enterococcus malodoratus ATCC_43197.</title>
        <authorList>
            <consortium name="The Broad Institute Genome Sequencing Platform"/>
            <consortium name="The Broad Institute Genome Sequencing Center for Infectious Disease"/>
            <person name="Earl A.M."/>
            <person name="Gilmore M.S."/>
            <person name="Lebreton F."/>
            <person name="Walker B."/>
            <person name="Young S.K."/>
            <person name="Zeng Q."/>
            <person name="Gargeya S."/>
            <person name="Fitzgerald M."/>
            <person name="Haas B."/>
            <person name="Abouelleil A."/>
            <person name="Alvarado L."/>
            <person name="Arachchi H.M."/>
            <person name="Berlin A.M."/>
            <person name="Chapman S.B."/>
            <person name="Dewar J."/>
            <person name="Goldberg J."/>
            <person name="Griggs A."/>
            <person name="Gujja S."/>
            <person name="Hansen M."/>
            <person name="Howarth C."/>
            <person name="Imamovic A."/>
            <person name="Larimer J."/>
            <person name="McCowan C."/>
            <person name="Murphy C."/>
            <person name="Neiman D."/>
            <person name="Pearson M."/>
            <person name="Priest M."/>
            <person name="Roberts A."/>
            <person name="Saif S."/>
            <person name="Shea T."/>
            <person name="Sisk P."/>
            <person name="Sykes S."/>
            <person name="Wortman J."/>
            <person name="Nusbaum C."/>
            <person name="Birren B."/>
        </authorList>
    </citation>
    <scope>NUCLEOTIDE SEQUENCE [LARGE SCALE GENOMIC DNA]</scope>
    <source>
        <strain evidence="2 4">ATCC 43197</strain>
    </source>
</reference>
<keyword evidence="1" id="KW-0472">Membrane</keyword>
<evidence type="ECO:0000313" key="4">
    <source>
        <dbReference type="Proteomes" id="UP000013783"/>
    </source>
</evidence>
<accession>R2R535</accession>
<dbReference type="STRING" id="71451.RV07_GL001369"/>
<evidence type="ECO:0000256" key="1">
    <source>
        <dbReference type="SAM" id="Phobius"/>
    </source>
</evidence>
<dbReference type="OrthoDB" id="2196782at2"/>
<sequence length="71" mass="8145">MYNYVWLSAGMGVIVLFLAVFFLVKDLAFCEQTGQKKLTYLLANWGMFLLAVAWVVMSISLYVMIQQQLTN</sequence>
<name>R2R535_9ENTE</name>
<gene>
    <name evidence="3" type="ORF">I585_03059</name>
    <name evidence="2" type="ORF">UAI_02720</name>
</gene>
<dbReference type="EMBL" id="AJAK01000019">
    <property type="protein sequence ID" value="EOH75711.1"/>
    <property type="molecule type" value="Genomic_DNA"/>
</dbReference>
<comment type="caution">
    <text evidence="2">The sequence shown here is derived from an EMBL/GenBank/DDBJ whole genome shotgun (WGS) entry which is preliminary data.</text>
</comment>
<dbReference type="RefSeq" id="WP_010741521.1">
    <property type="nucleotide sequence ID" value="NZ_KB946251.1"/>
</dbReference>
<keyword evidence="1" id="KW-1133">Transmembrane helix</keyword>
<dbReference type="Proteomes" id="UP000014148">
    <property type="component" value="Unassembled WGS sequence"/>
</dbReference>
<dbReference type="AlphaFoldDB" id="R2R535"/>
<dbReference type="EMBL" id="ASWA01000003">
    <property type="protein sequence ID" value="EOT67538.1"/>
    <property type="molecule type" value="Genomic_DNA"/>
</dbReference>
<keyword evidence="1" id="KW-0812">Transmembrane</keyword>
<dbReference type="eggNOG" id="ENOG5032II3">
    <property type="taxonomic scope" value="Bacteria"/>
</dbReference>
<feature type="transmembrane region" description="Helical" evidence="1">
    <location>
        <begin position="45"/>
        <end position="65"/>
    </location>
</feature>
<evidence type="ECO:0000313" key="2">
    <source>
        <dbReference type="EMBL" id="EOH75711.1"/>
    </source>
</evidence>
<protein>
    <submittedName>
        <fullName evidence="2">Uncharacterized protein</fullName>
    </submittedName>
</protein>
<reference evidence="3 5" key="2">
    <citation type="submission" date="2013-03" db="EMBL/GenBank/DDBJ databases">
        <title>The Genome Sequence of Enterococcus malodoratus ATCC_43197 (PacBio/Illumina hybrid assembly).</title>
        <authorList>
            <consortium name="The Broad Institute Genomics Platform"/>
            <consortium name="The Broad Institute Genome Sequencing Center for Infectious Disease"/>
            <person name="Earl A."/>
            <person name="Russ C."/>
            <person name="Gilmore M."/>
            <person name="Surin D."/>
            <person name="Walker B."/>
            <person name="Young S."/>
            <person name="Zeng Q."/>
            <person name="Gargeya S."/>
            <person name="Fitzgerald M."/>
            <person name="Haas B."/>
            <person name="Abouelleil A."/>
            <person name="Allen A.W."/>
            <person name="Alvarado L."/>
            <person name="Arachchi H.M."/>
            <person name="Berlin A.M."/>
            <person name="Chapman S.B."/>
            <person name="Gainer-Dewar J."/>
            <person name="Goldberg J."/>
            <person name="Griggs A."/>
            <person name="Gujja S."/>
            <person name="Hansen M."/>
            <person name="Howarth C."/>
            <person name="Imamovic A."/>
            <person name="Ireland A."/>
            <person name="Larimer J."/>
            <person name="McCowan C."/>
            <person name="Murphy C."/>
            <person name="Pearson M."/>
            <person name="Poon T.W."/>
            <person name="Priest M."/>
            <person name="Roberts A."/>
            <person name="Saif S."/>
            <person name="Shea T."/>
            <person name="Sisk P."/>
            <person name="Sykes S."/>
            <person name="Wortman J."/>
            <person name="Nusbaum C."/>
            <person name="Birren B."/>
        </authorList>
    </citation>
    <scope>NUCLEOTIDE SEQUENCE [LARGE SCALE GENOMIC DNA]</scope>
    <source>
        <strain evidence="3 5">ATCC 43197</strain>
    </source>
</reference>
<dbReference type="PATRIC" id="fig|1158601.3.peg.2679"/>
<organism evidence="2 4">
    <name type="scientific">Enterococcus malodoratus ATCC 43197</name>
    <dbReference type="NCBI Taxonomy" id="1158601"/>
    <lineage>
        <taxon>Bacteria</taxon>
        <taxon>Bacillati</taxon>
        <taxon>Bacillota</taxon>
        <taxon>Bacilli</taxon>
        <taxon>Lactobacillales</taxon>
        <taxon>Enterococcaceae</taxon>
        <taxon>Enterococcus</taxon>
    </lineage>
</organism>
<dbReference type="Proteomes" id="UP000013783">
    <property type="component" value="Unassembled WGS sequence"/>
</dbReference>
<proteinExistence type="predicted"/>
<dbReference type="GeneID" id="79786824"/>